<evidence type="ECO:0000313" key="3">
    <source>
        <dbReference type="EMBL" id="KAF2229489.1"/>
    </source>
</evidence>
<evidence type="ECO:0000256" key="2">
    <source>
        <dbReference type="SAM" id="SignalP"/>
    </source>
</evidence>
<reference evidence="3" key="1">
    <citation type="journal article" date="2020" name="Stud. Mycol.">
        <title>101 Dothideomycetes genomes: a test case for predicting lifestyles and emergence of pathogens.</title>
        <authorList>
            <person name="Haridas S."/>
            <person name="Albert R."/>
            <person name="Binder M."/>
            <person name="Bloem J."/>
            <person name="Labutti K."/>
            <person name="Salamov A."/>
            <person name="Andreopoulos B."/>
            <person name="Baker S."/>
            <person name="Barry K."/>
            <person name="Bills G."/>
            <person name="Bluhm B."/>
            <person name="Cannon C."/>
            <person name="Castanera R."/>
            <person name="Culley D."/>
            <person name="Daum C."/>
            <person name="Ezra D."/>
            <person name="Gonzalez J."/>
            <person name="Henrissat B."/>
            <person name="Kuo A."/>
            <person name="Liang C."/>
            <person name="Lipzen A."/>
            <person name="Lutzoni F."/>
            <person name="Magnuson J."/>
            <person name="Mondo S."/>
            <person name="Nolan M."/>
            <person name="Ohm R."/>
            <person name="Pangilinan J."/>
            <person name="Park H.-J."/>
            <person name="Ramirez L."/>
            <person name="Alfaro M."/>
            <person name="Sun H."/>
            <person name="Tritt A."/>
            <person name="Yoshinaga Y."/>
            <person name="Zwiers L.-H."/>
            <person name="Turgeon B."/>
            <person name="Goodwin S."/>
            <person name="Spatafora J."/>
            <person name="Crous P."/>
            <person name="Grigoriev I."/>
        </authorList>
    </citation>
    <scope>NUCLEOTIDE SEQUENCE</scope>
    <source>
        <strain evidence="3">Tuck. ex Michener</strain>
    </source>
</reference>
<gene>
    <name evidence="3" type="ORF">EV356DRAFT_510857</name>
</gene>
<keyword evidence="1" id="KW-0472">Membrane</keyword>
<keyword evidence="1" id="KW-0812">Transmembrane</keyword>
<evidence type="ECO:0000313" key="4">
    <source>
        <dbReference type="Proteomes" id="UP000800092"/>
    </source>
</evidence>
<evidence type="ECO:0000256" key="1">
    <source>
        <dbReference type="SAM" id="Phobius"/>
    </source>
</evidence>
<dbReference type="AlphaFoldDB" id="A0A6A6GV40"/>
<dbReference type="EMBL" id="ML991862">
    <property type="protein sequence ID" value="KAF2229489.1"/>
    <property type="molecule type" value="Genomic_DNA"/>
</dbReference>
<keyword evidence="1" id="KW-1133">Transmembrane helix</keyword>
<feature type="chain" id="PRO_5025667851" description="GPI anchored protein" evidence="2">
    <location>
        <begin position="17"/>
        <end position="239"/>
    </location>
</feature>
<feature type="transmembrane region" description="Helical" evidence="1">
    <location>
        <begin position="218"/>
        <end position="238"/>
    </location>
</feature>
<feature type="signal peptide" evidence="2">
    <location>
        <begin position="1"/>
        <end position="16"/>
    </location>
</feature>
<keyword evidence="2" id="KW-0732">Signal</keyword>
<name>A0A6A6GV40_VIRVR</name>
<dbReference type="Proteomes" id="UP000800092">
    <property type="component" value="Unassembled WGS sequence"/>
</dbReference>
<protein>
    <recommendedName>
        <fullName evidence="5">GPI anchored protein</fullName>
    </recommendedName>
</protein>
<proteinExistence type="predicted"/>
<sequence length="239" mass="23799">MHYATSVVLLAGLAAAQSNVVQLTSLPQGGFEVGQEGTVGFATTDSNDPLEIVLKEPDAANTAVYNPSPVATLYSGLPTQSTVQYKPTACATSYALEIIQGTETNYLGPFNIAGNCASSTSSASSLATSYGSATTSASSVYITSSSSLAYNATTSFAASNITTTAVPVGPNSYKPASNTTLVPYKNATVTAATTAATSVPSTTAATTSKPIPAPASGAAGLTSPLTIVFGVVAALAFLA</sequence>
<accession>A0A6A6GV40</accession>
<keyword evidence="4" id="KW-1185">Reference proteome</keyword>
<organism evidence="3 4">
    <name type="scientific">Viridothelium virens</name>
    <name type="common">Speckled blister lichen</name>
    <name type="synonym">Trypethelium virens</name>
    <dbReference type="NCBI Taxonomy" id="1048519"/>
    <lineage>
        <taxon>Eukaryota</taxon>
        <taxon>Fungi</taxon>
        <taxon>Dikarya</taxon>
        <taxon>Ascomycota</taxon>
        <taxon>Pezizomycotina</taxon>
        <taxon>Dothideomycetes</taxon>
        <taxon>Dothideomycetes incertae sedis</taxon>
        <taxon>Trypetheliales</taxon>
        <taxon>Trypetheliaceae</taxon>
        <taxon>Viridothelium</taxon>
    </lineage>
</organism>
<dbReference type="OrthoDB" id="5589325at2759"/>
<evidence type="ECO:0008006" key="5">
    <source>
        <dbReference type="Google" id="ProtNLM"/>
    </source>
</evidence>